<name>A0AAU6WGV5_9MICC</name>
<evidence type="ECO:0000313" key="3">
    <source>
        <dbReference type="Proteomes" id="UP001486888"/>
    </source>
</evidence>
<evidence type="ECO:0000256" key="1">
    <source>
        <dbReference type="SAM" id="MobiDB-lite"/>
    </source>
</evidence>
<dbReference type="RefSeq" id="WP_345473705.1">
    <property type="nucleotide sequence ID" value="NZ_CP125942.1"/>
</dbReference>
<protein>
    <submittedName>
        <fullName evidence="2">Uncharacterized protein</fullName>
    </submittedName>
</protein>
<gene>
    <name evidence="2" type="ORF">QMQ05_05640</name>
</gene>
<dbReference type="Proteomes" id="UP001486888">
    <property type="component" value="Chromosome"/>
</dbReference>
<dbReference type="KEGG" id="gey:QMQ05_05640"/>
<sequence>MSSVSNTAENSQAEPRPSREQCLREAAGVYASWRAESNAQAVAA</sequence>
<dbReference type="AlphaFoldDB" id="A0AAU6WGV5"/>
<organism evidence="2 3">
    <name type="scientific">Glutamicibacter ectropisis</name>
    <dbReference type="NCBI Taxonomy" id="3046593"/>
    <lineage>
        <taxon>Bacteria</taxon>
        <taxon>Bacillati</taxon>
        <taxon>Actinomycetota</taxon>
        <taxon>Actinomycetes</taxon>
        <taxon>Micrococcales</taxon>
        <taxon>Micrococcaceae</taxon>
        <taxon>Glutamicibacter</taxon>
    </lineage>
</organism>
<evidence type="ECO:0000313" key="2">
    <source>
        <dbReference type="EMBL" id="XAO47005.1"/>
    </source>
</evidence>
<proteinExistence type="predicted"/>
<reference evidence="2 3" key="1">
    <citation type="submission" date="2023-05" db="EMBL/GenBank/DDBJ databases">
        <title>Glutamicibacter sp. B1, complete genome.</title>
        <authorList>
            <person name="Long Y.H."/>
            <person name="Fang T."/>
            <person name="Li X.Y."/>
        </authorList>
    </citation>
    <scope>NUCLEOTIDE SEQUENCE [LARGE SCALE GENOMIC DNA]</scope>
    <source>
        <strain evidence="2 3">B1</strain>
    </source>
</reference>
<accession>A0AAU6WGV5</accession>
<feature type="compositionally biased region" description="Polar residues" evidence="1">
    <location>
        <begin position="1"/>
        <end position="13"/>
    </location>
</feature>
<feature type="region of interest" description="Disordered" evidence="1">
    <location>
        <begin position="1"/>
        <end position="22"/>
    </location>
</feature>
<dbReference type="EMBL" id="CP125942">
    <property type="protein sequence ID" value="XAO47005.1"/>
    <property type="molecule type" value="Genomic_DNA"/>
</dbReference>
<keyword evidence="3" id="KW-1185">Reference proteome</keyword>